<dbReference type="InterPro" id="IPR050430">
    <property type="entry name" value="Peptidase_S1"/>
</dbReference>
<evidence type="ECO:0000256" key="7">
    <source>
        <dbReference type="SAM" id="SignalP"/>
    </source>
</evidence>
<dbReference type="SMART" id="SM00020">
    <property type="entry name" value="Tryp_SPc"/>
    <property type="match status" value="1"/>
</dbReference>
<proteinExistence type="evidence at transcript level"/>
<dbReference type="GO" id="GO:0004252">
    <property type="term" value="F:serine-type endopeptidase activity"/>
    <property type="evidence" value="ECO:0007669"/>
    <property type="project" value="UniProtKB-EC"/>
</dbReference>
<dbReference type="PROSITE" id="PS50240">
    <property type="entry name" value="TRYPSIN_DOM"/>
    <property type="match status" value="1"/>
</dbReference>
<evidence type="ECO:0000256" key="6">
    <source>
        <dbReference type="RuleBase" id="RU363034"/>
    </source>
</evidence>
<dbReference type="SUPFAM" id="SSF50494">
    <property type="entry name" value="Trypsin-like serine proteases"/>
    <property type="match status" value="1"/>
</dbReference>
<dbReference type="PANTHER" id="PTHR24276">
    <property type="entry name" value="POLYSERASE-RELATED"/>
    <property type="match status" value="1"/>
</dbReference>
<feature type="domain" description="Peptidase S1" evidence="8">
    <location>
        <begin position="33"/>
        <end position="263"/>
    </location>
</feature>
<evidence type="ECO:0000313" key="9">
    <source>
        <dbReference type="EMBL" id="CAA64472.1"/>
    </source>
</evidence>
<feature type="signal peptide" evidence="7">
    <location>
        <begin position="1"/>
        <end position="15"/>
    </location>
</feature>
<comment type="similarity">
    <text evidence="1">Belongs to the peptidase S1 family.</text>
</comment>
<dbReference type="EMBL" id="X95078">
    <property type="protein sequence ID" value="CAA64472.1"/>
    <property type="molecule type" value="mRNA"/>
</dbReference>
<evidence type="ECO:0000256" key="3">
    <source>
        <dbReference type="ARBA" id="ARBA00022801"/>
    </source>
</evidence>
<dbReference type="PROSITE" id="PS00135">
    <property type="entry name" value="TRYPSIN_SER"/>
    <property type="match status" value="1"/>
</dbReference>
<organism evidence="9">
    <name type="scientific">Arenicola marina</name>
    <name type="common">Lugworm</name>
    <name type="synonym">Lumbricus marinus</name>
    <dbReference type="NCBI Taxonomy" id="6344"/>
    <lineage>
        <taxon>Eukaryota</taxon>
        <taxon>Metazoa</taxon>
        <taxon>Spiralia</taxon>
        <taxon>Lophotrochozoa</taxon>
        <taxon>Annelida</taxon>
        <taxon>Polychaeta</taxon>
        <taxon>Sedentaria</taxon>
        <taxon>Scolecida</taxon>
        <taxon>Arenicolidae</taxon>
        <taxon>Arenicola</taxon>
    </lineage>
</organism>
<feature type="chain" id="PRO_5012067929" evidence="7">
    <location>
        <begin position="16"/>
        <end position="263"/>
    </location>
</feature>
<dbReference type="InterPro" id="IPR001314">
    <property type="entry name" value="Peptidase_S1A"/>
</dbReference>
<evidence type="ECO:0000256" key="4">
    <source>
        <dbReference type="ARBA" id="ARBA00022825"/>
    </source>
</evidence>
<sequence length="263" mass="26990">MKLSLIILAVALCEARPRDVDLTARASVAAPFIINGSPADISNFPYQCSLRYAGSHTCGCSVLNAGVVLTAAHCVDGRVATAFSVLAGSTDRTVSGDIDASGFTMNSAYDGNAGGFPNDIATVALTSNLNLGDPNIAAASLPPNNNDQFVGSQCTITGWGRTGTSNILPATLQQVTMPIISNAECASRMSSVSGANVNDGHICIYNGDSGSCNGDSGGPMNCQGYVAGVTSWGISSALGNCMVSYPSVYTRTSYFLSWIANNS</sequence>
<dbReference type="AlphaFoldDB" id="Q27444"/>
<dbReference type="InterPro" id="IPR018114">
    <property type="entry name" value="TRYPSIN_HIS"/>
</dbReference>
<name>Q27444_AREMA</name>
<protein>
    <submittedName>
        <fullName evidence="9">Chymotrypsinogen</fullName>
        <ecNumber evidence="9">3.4.21.1</ecNumber>
    </submittedName>
</protein>
<dbReference type="InterPro" id="IPR043504">
    <property type="entry name" value="Peptidase_S1_PA_chymotrypsin"/>
</dbReference>
<dbReference type="InterPro" id="IPR009003">
    <property type="entry name" value="Peptidase_S1_PA"/>
</dbReference>
<dbReference type="Gene3D" id="2.40.10.10">
    <property type="entry name" value="Trypsin-like serine proteases"/>
    <property type="match status" value="2"/>
</dbReference>
<dbReference type="PANTHER" id="PTHR24276:SF98">
    <property type="entry name" value="FI18310P1-RELATED"/>
    <property type="match status" value="1"/>
</dbReference>
<dbReference type="Pfam" id="PF00089">
    <property type="entry name" value="Trypsin"/>
    <property type="match status" value="1"/>
</dbReference>
<dbReference type="CDD" id="cd00190">
    <property type="entry name" value="Tryp_SPc"/>
    <property type="match status" value="1"/>
</dbReference>
<reference evidence="9" key="1">
    <citation type="submission" date="1996-01" db="EMBL/GenBank/DDBJ databases">
        <title>Is it autocatalytic? - The cDNA deduced sequence of the chymotrypsinogen of the lugworm Arenicola marina L.</title>
        <authorList>
            <person name="Eberhardt J."/>
            <person name="Peterson A."/>
        </authorList>
    </citation>
    <scope>NUCLEOTIDE SEQUENCE</scope>
    <source>
        <tissue evidence="9">Midgut</tissue>
    </source>
</reference>
<keyword evidence="2 6" id="KW-0645">Protease</keyword>
<dbReference type="MEROPS" id="S01.422"/>
<dbReference type="PRINTS" id="PR00722">
    <property type="entry name" value="CHYMOTRYPSIN"/>
</dbReference>
<dbReference type="InterPro" id="IPR033116">
    <property type="entry name" value="TRYPSIN_SER"/>
</dbReference>
<evidence type="ECO:0000259" key="8">
    <source>
        <dbReference type="PROSITE" id="PS50240"/>
    </source>
</evidence>
<keyword evidence="3 6" id="KW-0378">Hydrolase</keyword>
<accession>Q27444</accession>
<keyword evidence="5" id="KW-1015">Disulfide bond</keyword>
<dbReference type="GO" id="GO:0006508">
    <property type="term" value="P:proteolysis"/>
    <property type="evidence" value="ECO:0007669"/>
    <property type="project" value="UniProtKB-KW"/>
</dbReference>
<evidence type="ECO:0000256" key="1">
    <source>
        <dbReference type="ARBA" id="ARBA00007664"/>
    </source>
</evidence>
<dbReference type="EC" id="3.4.21.1" evidence="9"/>
<dbReference type="FunFam" id="2.40.10.10:FF:000036">
    <property type="entry name" value="Trypsin beta"/>
    <property type="match status" value="1"/>
</dbReference>
<dbReference type="PROSITE" id="PS00134">
    <property type="entry name" value="TRYPSIN_HIS"/>
    <property type="match status" value="1"/>
</dbReference>
<dbReference type="InterPro" id="IPR001254">
    <property type="entry name" value="Trypsin_dom"/>
</dbReference>
<evidence type="ECO:0000256" key="2">
    <source>
        <dbReference type="ARBA" id="ARBA00022670"/>
    </source>
</evidence>
<dbReference type="SMR" id="Q27444"/>
<evidence type="ECO:0000256" key="5">
    <source>
        <dbReference type="ARBA" id="ARBA00023157"/>
    </source>
</evidence>
<keyword evidence="4 6" id="KW-0720">Serine protease</keyword>
<keyword evidence="7" id="KW-0732">Signal</keyword>